<keyword evidence="1" id="KW-1133">Transmembrane helix</keyword>
<dbReference type="RefSeq" id="WP_380806685.1">
    <property type="nucleotide sequence ID" value="NZ_JBHUIV010000034.1"/>
</dbReference>
<proteinExistence type="predicted"/>
<feature type="transmembrane region" description="Helical" evidence="1">
    <location>
        <begin position="80"/>
        <end position="98"/>
    </location>
</feature>
<feature type="transmembrane region" description="Helical" evidence="1">
    <location>
        <begin position="110"/>
        <end position="132"/>
    </location>
</feature>
<accession>A0ABW5BF15</accession>
<dbReference type="EMBL" id="JBHUIV010000034">
    <property type="protein sequence ID" value="MFD2203751.1"/>
    <property type="molecule type" value="Genomic_DNA"/>
</dbReference>
<protein>
    <submittedName>
        <fullName evidence="2">Uncharacterized protein</fullName>
    </submittedName>
</protein>
<organism evidence="2 3">
    <name type="scientific">Shivajiella indica</name>
    <dbReference type="NCBI Taxonomy" id="872115"/>
    <lineage>
        <taxon>Bacteria</taxon>
        <taxon>Pseudomonadati</taxon>
        <taxon>Bacteroidota</taxon>
        <taxon>Cytophagia</taxon>
        <taxon>Cytophagales</taxon>
        <taxon>Cyclobacteriaceae</taxon>
        <taxon>Shivajiella</taxon>
    </lineage>
</organism>
<gene>
    <name evidence="2" type="ORF">ACFSKV_19400</name>
</gene>
<feature type="transmembrane region" description="Helical" evidence="1">
    <location>
        <begin position="153"/>
        <end position="177"/>
    </location>
</feature>
<name>A0ABW5BF15_9BACT</name>
<feature type="transmembrane region" description="Helical" evidence="1">
    <location>
        <begin position="225"/>
        <end position="245"/>
    </location>
</feature>
<reference evidence="3" key="1">
    <citation type="journal article" date="2019" name="Int. J. Syst. Evol. Microbiol.">
        <title>The Global Catalogue of Microorganisms (GCM) 10K type strain sequencing project: providing services to taxonomists for standard genome sequencing and annotation.</title>
        <authorList>
            <consortium name="The Broad Institute Genomics Platform"/>
            <consortium name="The Broad Institute Genome Sequencing Center for Infectious Disease"/>
            <person name="Wu L."/>
            <person name="Ma J."/>
        </authorList>
    </citation>
    <scope>NUCLEOTIDE SEQUENCE [LARGE SCALE GENOMIC DNA]</scope>
    <source>
        <strain evidence="3">KCTC 19812</strain>
    </source>
</reference>
<feature type="transmembrane region" description="Helical" evidence="1">
    <location>
        <begin position="12"/>
        <end position="33"/>
    </location>
</feature>
<keyword evidence="1" id="KW-0472">Membrane</keyword>
<dbReference type="Proteomes" id="UP001597414">
    <property type="component" value="Unassembled WGS sequence"/>
</dbReference>
<feature type="transmembrane region" description="Helical" evidence="1">
    <location>
        <begin position="197"/>
        <end position="218"/>
    </location>
</feature>
<sequence length="246" mass="28482">MKIFREIFKRSRALGWFGLLNFVTFFILLILSFYDDRMLLGANIWHKPMKFCLSIGTFSWTMAWYLYYLSQPRKVQTIKIVIILMLLIEQVIIIGQASRGEMSHFNITTAFNAMLFNIMGIAIFVNTLMVFWSFRLLKNEEHLPVGYKRSIQLGMLIFIIASLQGFVMAANLGHTIGAPDGLEGIFFLNWAKGFIDLRVFHFFGLHALQVIPIFAWIFAKNNVKAVTIFGILYFIFSFGTLWIALF</sequence>
<feature type="transmembrane region" description="Helical" evidence="1">
    <location>
        <begin position="48"/>
        <end position="68"/>
    </location>
</feature>
<evidence type="ECO:0000313" key="3">
    <source>
        <dbReference type="Proteomes" id="UP001597414"/>
    </source>
</evidence>
<comment type="caution">
    <text evidence="2">The sequence shown here is derived from an EMBL/GenBank/DDBJ whole genome shotgun (WGS) entry which is preliminary data.</text>
</comment>
<keyword evidence="3" id="KW-1185">Reference proteome</keyword>
<evidence type="ECO:0000313" key="2">
    <source>
        <dbReference type="EMBL" id="MFD2203751.1"/>
    </source>
</evidence>
<evidence type="ECO:0000256" key="1">
    <source>
        <dbReference type="SAM" id="Phobius"/>
    </source>
</evidence>
<keyword evidence="1" id="KW-0812">Transmembrane</keyword>